<sequence>VGAPNLHGSLFVFVCLFLRQNLTLSPRLERSLGSLQPPPPRFKQFSCLSFPSSWDYRHAPSHLANFCIFFIEMGFHHVGQAGLKFLTSGDWPSSASQSAEITGVIHRTQPPGACSYDAFLGEEGFVCSFVVGFHFT</sequence>
<accession>A0A5F7Z7Z4</accession>
<dbReference type="OMA" id="CIFFIEM"/>
<dbReference type="VEuPathDB" id="HostDB:ENSMMUG00000059097"/>
<feature type="signal peptide" evidence="1">
    <location>
        <begin position="1"/>
        <end position="23"/>
    </location>
</feature>
<dbReference type="InParanoid" id="A0A5F7Z7Z4"/>
<reference evidence="3" key="1">
    <citation type="journal article" date="2007" name="Science">
        <title>Evolutionary and biomedical insights from the rhesus macaque genome.</title>
        <authorList>
            <person name="Gibbs R.A."/>
            <person name="Rogers J."/>
            <person name="Katze M.G."/>
            <person name="Bumgarner R."/>
            <person name="Weinstock G.M."/>
            <person name="Mardis E.R."/>
            <person name="Remington K.A."/>
            <person name="Strausberg R.L."/>
            <person name="Venter J.C."/>
            <person name="Wilson R.K."/>
            <person name="Batzer M.A."/>
            <person name="Bustamante C.D."/>
            <person name="Eichler E.E."/>
            <person name="Hahn M.W."/>
            <person name="Hardison R.C."/>
            <person name="Makova K.D."/>
            <person name="Miller W."/>
            <person name="Milosavljevic A."/>
            <person name="Palermo R.E."/>
            <person name="Siepel A."/>
            <person name="Sikela J.M."/>
            <person name="Attaway T."/>
            <person name="Bell S."/>
            <person name="Bernard K.E."/>
            <person name="Buhay C.J."/>
            <person name="Chandrabose M.N."/>
            <person name="Dao M."/>
            <person name="Davis C."/>
            <person name="Delehaunty K.D."/>
            <person name="Ding Y."/>
            <person name="Dinh H.H."/>
            <person name="Dugan-Rocha S."/>
            <person name="Fulton L.A."/>
            <person name="Gabisi R.A."/>
            <person name="Garner T.T."/>
            <person name="Godfrey J."/>
            <person name="Hawes A.C."/>
            <person name="Hernandez J."/>
            <person name="Hines S."/>
            <person name="Holder M."/>
            <person name="Hume J."/>
            <person name="Jhangiani S.N."/>
            <person name="Joshi V."/>
            <person name="Khan Z.M."/>
            <person name="Kirkness E.F."/>
            <person name="Cree A."/>
            <person name="Fowler R.G."/>
            <person name="Lee S."/>
            <person name="Lewis L.R."/>
            <person name="Li Z."/>
            <person name="Liu Y.-S."/>
            <person name="Moore S.M."/>
            <person name="Muzny D."/>
            <person name="Nazareth L.V."/>
            <person name="Ngo D.N."/>
            <person name="Okwuonu G.O."/>
            <person name="Pai G."/>
            <person name="Parker D."/>
            <person name="Paul H.A."/>
            <person name="Pfannkoch C."/>
            <person name="Pohl C.S."/>
            <person name="Rogers Y.-H.C."/>
            <person name="Ruiz S.J."/>
            <person name="Sabo A."/>
            <person name="Santibanez J."/>
            <person name="Schneider B.W."/>
            <person name="Smith S.M."/>
            <person name="Sodergren E."/>
            <person name="Svatek A.F."/>
            <person name="Utterback T.R."/>
            <person name="Vattathil S."/>
            <person name="Warren W."/>
            <person name="White C.S."/>
            <person name="Chinwalla A.T."/>
            <person name="Feng Y."/>
            <person name="Halpern A.L."/>
            <person name="Hillier L.W."/>
            <person name="Huang X."/>
            <person name="Minx P."/>
            <person name="Nelson J.O."/>
            <person name="Pepin K.H."/>
            <person name="Qin X."/>
            <person name="Sutton G.G."/>
            <person name="Venter E."/>
            <person name="Walenz B.P."/>
            <person name="Wallis J.W."/>
            <person name="Worley K.C."/>
            <person name="Yang S.-P."/>
            <person name="Jones S.M."/>
            <person name="Marra M.A."/>
            <person name="Rocchi M."/>
            <person name="Schein J.E."/>
            <person name="Baertsch R."/>
            <person name="Clarke L."/>
            <person name="Csuros M."/>
            <person name="Glasscock J."/>
            <person name="Harris R.A."/>
            <person name="Havlak P."/>
            <person name="Jackson A.R."/>
            <person name="Jiang H."/>
            <person name="Liu Y."/>
            <person name="Messina D.N."/>
            <person name="Shen Y."/>
            <person name="Song H.X.-Z."/>
            <person name="Wylie T."/>
            <person name="Zhang L."/>
            <person name="Birney E."/>
            <person name="Han K."/>
            <person name="Konkel M.K."/>
            <person name="Lee J."/>
            <person name="Smit A.F.A."/>
            <person name="Ullmer B."/>
            <person name="Wang H."/>
            <person name="Xing J."/>
            <person name="Burhans R."/>
            <person name="Cheng Z."/>
            <person name="Karro J.E."/>
            <person name="Ma J."/>
            <person name="Raney B."/>
            <person name="She X."/>
            <person name="Cox M.J."/>
            <person name="Demuth J.P."/>
            <person name="Dumas L.J."/>
            <person name="Han S.-G."/>
            <person name="Hopkins J."/>
            <person name="Karimpour-Fard A."/>
            <person name="Kim Y.H."/>
            <person name="Pollack J.R."/>
            <person name="Vinar T."/>
            <person name="Addo-Quaye C."/>
            <person name="Degenhardt J."/>
            <person name="Denby A."/>
            <person name="Hubisz M.J."/>
            <person name="Indap A."/>
            <person name="Kosiol C."/>
            <person name="Lahn B.T."/>
            <person name="Lawson H.A."/>
            <person name="Marklein A."/>
            <person name="Nielsen R."/>
            <person name="Vallender E.J."/>
            <person name="Clark A.G."/>
            <person name="Ferguson B."/>
            <person name="Hernandez R.D."/>
            <person name="Hirani K."/>
            <person name="Kehrer-Sawatzki H."/>
            <person name="Kolb J."/>
            <person name="Patil S."/>
            <person name="Pu L.-L."/>
            <person name="Ren Y."/>
            <person name="Smith D.G."/>
            <person name="Wheeler D.A."/>
            <person name="Schenck I."/>
            <person name="Ball E.V."/>
            <person name="Chen R."/>
            <person name="Cooper D.N."/>
            <person name="Giardine B."/>
            <person name="Hsu F."/>
            <person name="Kent W.J."/>
            <person name="Lesk A."/>
            <person name="Nelson D.L."/>
            <person name="O'brien W.E."/>
            <person name="Pruefer K."/>
            <person name="Stenson P.D."/>
            <person name="Wallace J.C."/>
            <person name="Ke H."/>
            <person name="Liu X.-M."/>
            <person name="Wang P."/>
            <person name="Xiang A.P."/>
            <person name="Yang F."/>
            <person name="Barber G.P."/>
            <person name="Haussler D."/>
            <person name="Karolchik D."/>
            <person name="Kern A.D."/>
            <person name="Kuhn R.M."/>
            <person name="Smith K.E."/>
            <person name="Zwieg A.S."/>
        </authorList>
    </citation>
    <scope>NUCLEOTIDE SEQUENCE [LARGE SCALE GENOMIC DNA]</scope>
    <source>
        <strain evidence="3">17573</strain>
    </source>
</reference>
<evidence type="ECO:0000256" key="1">
    <source>
        <dbReference type="SAM" id="SignalP"/>
    </source>
</evidence>
<dbReference type="GeneTree" id="ENSGT00940000164709"/>
<dbReference type="Bgee" id="ENSMMUG00000059097">
    <property type="expression patterns" value="Expressed in lung"/>
</dbReference>
<reference evidence="2" key="2">
    <citation type="submission" date="2019-01" db="EMBL/GenBank/DDBJ databases">
        <authorList>
            <person name="Graves T."/>
            <person name="Eichler E.E."/>
            <person name="Wilson R.K."/>
        </authorList>
    </citation>
    <scope>NUCLEOTIDE SEQUENCE [LARGE SCALE GENOMIC DNA]</scope>
    <source>
        <strain evidence="2">17573</strain>
    </source>
</reference>
<reference evidence="2" key="3">
    <citation type="submission" date="2025-08" db="UniProtKB">
        <authorList>
            <consortium name="Ensembl"/>
        </authorList>
    </citation>
    <scope>IDENTIFICATION</scope>
    <source>
        <strain evidence="2">17573</strain>
    </source>
</reference>
<dbReference type="Proteomes" id="UP000006718">
    <property type="component" value="Chromosome 4"/>
</dbReference>
<dbReference type="AlphaFoldDB" id="A0A5F7Z7Z4"/>
<keyword evidence="3" id="KW-1185">Reference proteome</keyword>
<dbReference type="PANTHER" id="PTHR46254:SF3">
    <property type="entry name" value="SECRETED PROTEIN"/>
    <property type="match status" value="1"/>
</dbReference>
<protein>
    <submittedName>
        <fullName evidence="2">Uncharacterized protein</fullName>
    </submittedName>
</protein>
<dbReference type="PANTHER" id="PTHR46254">
    <property type="entry name" value="PROTEIN GVQW1-RELATED"/>
    <property type="match status" value="1"/>
</dbReference>
<proteinExistence type="predicted"/>
<name>A0A5F7Z7Z4_MACMU</name>
<dbReference type="Ensembl" id="ENSMMUT00000101289.1">
    <property type="protein sequence ID" value="ENSMMUP00000061625.1"/>
    <property type="gene ID" value="ENSMMUG00000059097.1"/>
</dbReference>
<dbReference type="PRINTS" id="PR02045">
    <property type="entry name" value="F138DOMAIN"/>
</dbReference>
<evidence type="ECO:0000313" key="3">
    <source>
        <dbReference type="Proteomes" id="UP000006718"/>
    </source>
</evidence>
<reference evidence="2" key="4">
    <citation type="submission" date="2025-09" db="UniProtKB">
        <authorList>
            <consortium name="Ensembl"/>
        </authorList>
    </citation>
    <scope>IDENTIFICATION</scope>
    <source>
        <strain evidence="2">17573</strain>
    </source>
</reference>
<organism evidence="2 3">
    <name type="scientific">Macaca mulatta</name>
    <name type="common">Rhesus macaque</name>
    <dbReference type="NCBI Taxonomy" id="9544"/>
    <lineage>
        <taxon>Eukaryota</taxon>
        <taxon>Metazoa</taxon>
        <taxon>Chordata</taxon>
        <taxon>Craniata</taxon>
        <taxon>Vertebrata</taxon>
        <taxon>Euteleostomi</taxon>
        <taxon>Mammalia</taxon>
        <taxon>Eutheria</taxon>
        <taxon>Euarchontoglires</taxon>
        <taxon>Primates</taxon>
        <taxon>Haplorrhini</taxon>
        <taxon>Catarrhini</taxon>
        <taxon>Cercopithecidae</taxon>
        <taxon>Cercopithecinae</taxon>
        <taxon>Macaca</taxon>
    </lineage>
</organism>
<keyword evidence="1" id="KW-0732">Signal</keyword>
<feature type="chain" id="PRO_5023916340" evidence="1">
    <location>
        <begin position="24"/>
        <end position="136"/>
    </location>
</feature>
<evidence type="ECO:0000313" key="2">
    <source>
        <dbReference type="Ensembl" id="ENSMMUP00000061625.1"/>
    </source>
</evidence>